<dbReference type="CDD" id="cd00075">
    <property type="entry name" value="HATPase"/>
    <property type="match status" value="1"/>
</dbReference>
<evidence type="ECO:0000313" key="6">
    <source>
        <dbReference type="Proteomes" id="UP000319130"/>
    </source>
</evidence>
<dbReference type="GO" id="GO:0000155">
    <property type="term" value="F:phosphorelay sensor kinase activity"/>
    <property type="evidence" value="ECO:0007669"/>
    <property type="project" value="TreeGrafter"/>
</dbReference>
<dbReference type="InterPro" id="IPR005467">
    <property type="entry name" value="His_kinase_dom"/>
</dbReference>
<dbReference type="PRINTS" id="PR00344">
    <property type="entry name" value="BCTRLSENSOR"/>
</dbReference>
<keyword evidence="3" id="KW-0175">Coiled coil</keyword>
<feature type="coiled-coil region" evidence="3">
    <location>
        <begin position="74"/>
        <end position="112"/>
    </location>
</feature>
<organism evidence="5 6">
    <name type="scientific">Aerophobetes bacterium</name>
    <dbReference type="NCBI Taxonomy" id="2030807"/>
    <lineage>
        <taxon>Bacteria</taxon>
        <taxon>Candidatus Aerophobota</taxon>
    </lineage>
</organism>
<dbReference type="Pfam" id="PF02518">
    <property type="entry name" value="HATPase_c"/>
    <property type="match status" value="1"/>
</dbReference>
<name>A0A523W8R8_UNCAE</name>
<accession>A0A523W8R8</accession>
<evidence type="ECO:0000259" key="4">
    <source>
        <dbReference type="PROSITE" id="PS50109"/>
    </source>
</evidence>
<comment type="caution">
    <text evidence="5">The sequence shown here is derived from an EMBL/GenBank/DDBJ whole genome shotgun (WGS) entry which is preliminary data.</text>
</comment>
<dbReference type="EC" id="2.7.13.3" evidence="2"/>
<dbReference type="SUPFAM" id="SSF160246">
    <property type="entry name" value="EspE N-terminal domain-like"/>
    <property type="match status" value="1"/>
</dbReference>
<dbReference type="InterPro" id="IPR003018">
    <property type="entry name" value="GAF"/>
</dbReference>
<protein>
    <recommendedName>
        <fullName evidence="2">histidine kinase</fullName>
        <ecNumber evidence="2">2.7.13.3</ecNumber>
    </recommendedName>
</protein>
<evidence type="ECO:0000256" key="3">
    <source>
        <dbReference type="SAM" id="Coils"/>
    </source>
</evidence>
<dbReference type="SMART" id="SM00065">
    <property type="entry name" value="GAF"/>
    <property type="match status" value="1"/>
</dbReference>
<dbReference type="Pfam" id="PF13492">
    <property type="entry name" value="GAF_3"/>
    <property type="match status" value="1"/>
</dbReference>
<evidence type="ECO:0000313" key="5">
    <source>
        <dbReference type="EMBL" id="TET63390.1"/>
    </source>
</evidence>
<dbReference type="InterPro" id="IPR052023">
    <property type="entry name" value="Histidine_kinase_KdpD"/>
</dbReference>
<dbReference type="SUPFAM" id="SSF55781">
    <property type="entry name" value="GAF domain-like"/>
    <property type="match status" value="1"/>
</dbReference>
<dbReference type="AlphaFoldDB" id="A0A523W8R8"/>
<dbReference type="PROSITE" id="PS50109">
    <property type="entry name" value="HIS_KIN"/>
    <property type="match status" value="1"/>
</dbReference>
<dbReference type="InterPro" id="IPR003594">
    <property type="entry name" value="HATPase_dom"/>
</dbReference>
<dbReference type="Gene3D" id="3.30.450.40">
    <property type="match status" value="1"/>
</dbReference>
<sequence length="580" mass="64095">MGVARVGFYLDRLNGELAQAARNTTRPIIRAVLSAVTVVVMFGRKISHSLRQLTSSARSMPSVDPTRTGRVNSSDEMANTLNRLRDDLQKSRKELEEVKKKLRISTEELRKKVLGLSALNKASRVLISTLGLENKLDLIVRIATSLANAKNGLLFLTNGGGRKLDLKASQGGDIDTNPHKKIARWVMKNDKPILIGDGTDGLLLEKPVEANTADPIMCAPLKAKNGLLGAVAVESPKSGKSFTEADLDLFSTFANEVALALENASLAESLIESRQLDSFNRLTSIVIHDLKGSISGLSLLLDNVKSNYEDPEFRADLRVTIADTIKKTEDLVARLTSRPHLLELQSESVNILLQGAAERLGLRNLPDLVFTEEYAELPKMMIDAKNMERVFENLILNALEAMPNGGKLTIVTRKTHKPLAAIVEITDTGQGMTKEFMDHSLFKPFRTTKRKGMGLGLFSCKEIVSLHGGKIEVRSDPNQGTRFVVKLPILAVDGRLRAIRKSLGEHLLETKSIEKEQLERALKIQVSDKRKIGKILVDLGFVREQELELALERQQMAEGHLCDLLQRIRLDCEDDPDEGG</sequence>
<feature type="domain" description="Histidine kinase" evidence="4">
    <location>
        <begin position="285"/>
        <end position="491"/>
    </location>
</feature>
<dbReference type="Gene3D" id="3.30.565.10">
    <property type="entry name" value="Histidine kinase-like ATPase, C-terminal domain"/>
    <property type="match status" value="1"/>
</dbReference>
<comment type="catalytic activity">
    <reaction evidence="1">
        <text>ATP + protein L-histidine = ADP + protein N-phospho-L-histidine.</text>
        <dbReference type="EC" id="2.7.13.3"/>
    </reaction>
</comment>
<dbReference type="PANTHER" id="PTHR45569:SF1">
    <property type="entry name" value="SENSOR PROTEIN KDPD"/>
    <property type="match status" value="1"/>
</dbReference>
<dbReference type="GO" id="GO:0005886">
    <property type="term" value="C:plasma membrane"/>
    <property type="evidence" value="ECO:0007669"/>
    <property type="project" value="TreeGrafter"/>
</dbReference>
<proteinExistence type="predicted"/>
<dbReference type="PANTHER" id="PTHR45569">
    <property type="entry name" value="SENSOR PROTEIN KDPD"/>
    <property type="match status" value="1"/>
</dbReference>
<dbReference type="InterPro" id="IPR036890">
    <property type="entry name" value="HATPase_C_sf"/>
</dbReference>
<reference evidence="5 6" key="1">
    <citation type="submission" date="2019-03" db="EMBL/GenBank/DDBJ databases">
        <title>Metabolic potential of uncultured bacteria and archaea associated with petroleum seepage in deep-sea sediments.</title>
        <authorList>
            <person name="Dong X."/>
            <person name="Hubert C."/>
        </authorList>
    </citation>
    <scope>NUCLEOTIDE SEQUENCE [LARGE SCALE GENOMIC DNA]</scope>
    <source>
        <strain evidence="5">E29_bin52</strain>
    </source>
</reference>
<dbReference type="InterPro" id="IPR037257">
    <property type="entry name" value="T2SS_E_N_sf"/>
</dbReference>
<dbReference type="Proteomes" id="UP000319130">
    <property type="component" value="Unassembled WGS sequence"/>
</dbReference>
<evidence type="ECO:0000256" key="2">
    <source>
        <dbReference type="ARBA" id="ARBA00012438"/>
    </source>
</evidence>
<dbReference type="SUPFAM" id="SSF55874">
    <property type="entry name" value="ATPase domain of HSP90 chaperone/DNA topoisomerase II/histidine kinase"/>
    <property type="match status" value="1"/>
</dbReference>
<dbReference type="EMBL" id="SOIZ01000106">
    <property type="protein sequence ID" value="TET63390.1"/>
    <property type="molecule type" value="Genomic_DNA"/>
</dbReference>
<dbReference type="InterPro" id="IPR029016">
    <property type="entry name" value="GAF-like_dom_sf"/>
</dbReference>
<dbReference type="InterPro" id="IPR004358">
    <property type="entry name" value="Sig_transdc_His_kin-like_C"/>
</dbReference>
<evidence type="ECO:0000256" key="1">
    <source>
        <dbReference type="ARBA" id="ARBA00000085"/>
    </source>
</evidence>
<gene>
    <name evidence="5" type="ORF">E3J48_02520</name>
</gene>
<dbReference type="SMART" id="SM00387">
    <property type="entry name" value="HATPase_c"/>
    <property type="match status" value="1"/>
</dbReference>
<dbReference type="Gene3D" id="6.10.340.10">
    <property type="match status" value="1"/>
</dbReference>